<sequence length="126" mass="14443">MYLVDWQEIGLTHWELTRCPWWLDYPKGVIPASEEDMHAQFQQIVLHHPTSQDAPAQGSALRRKSAARDIPESSRSRRRLQLHVEDPHEEQVMDIESPLAHASVQEAPNYIVGLFPMLSILLVGQI</sequence>
<protein>
    <submittedName>
        <fullName evidence="1">Uncharacterized protein</fullName>
    </submittedName>
</protein>
<proteinExistence type="predicted"/>
<name>A0ACC2CX30_DIPCM</name>
<organism evidence="1 2">
    <name type="scientific">Diphasiastrum complanatum</name>
    <name type="common">Issler's clubmoss</name>
    <name type="synonym">Lycopodium complanatum</name>
    <dbReference type="NCBI Taxonomy" id="34168"/>
    <lineage>
        <taxon>Eukaryota</taxon>
        <taxon>Viridiplantae</taxon>
        <taxon>Streptophyta</taxon>
        <taxon>Embryophyta</taxon>
        <taxon>Tracheophyta</taxon>
        <taxon>Lycopodiopsida</taxon>
        <taxon>Lycopodiales</taxon>
        <taxon>Lycopodiaceae</taxon>
        <taxon>Lycopodioideae</taxon>
        <taxon>Diphasiastrum</taxon>
    </lineage>
</organism>
<comment type="caution">
    <text evidence="1">The sequence shown here is derived from an EMBL/GenBank/DDBJ whole genome shotgun (WGS) entry which is preliminary data.</text>
</comment>
<dbReference type="EMBL" id="CM055099">
    <property type="protein sequence ID" value="KAJ7546598.1"/>
    <property type="molecule type" value="Genomic_DNA"/>
</dbReference>
<keyword evidence="2" id="KW-1185">Reference proteome</keyword>
<reference evidence="2" key="1">
    <citation type="journal article" date="2024" name="Proc. Natl. Acad. Sci. U.S.A.">
        <title>Extraordinary preservation of gene collinearity over three hundred million years revealed in homosporous lycophytes.</title>
        <authorList>
            <person name="Li C."/>
            <person name="Wickell D."/>
            <person name="Kuo L.Y."/>
            <person name="Chen X."/>
            <person name="Nie B."/>
            <person name="Liao X."/>
            <person name="Peng D."/>
            <person name="Ji J."/>
            <person name="Jenkins J."/>
            <person name="Williams M."/>
            <person name="Shu S."/>
            <person name="Plott C."/>
            <person name="Barry K."/>
            <person name="Rajasekar S."/>
            <person name="Grimwood J."/>
            <person name="Han X."/>
            <person name="Sun S."/>
            <person name="Hou Z."/>
            <person name="He W."/>
            <person name="Dai G."/>
            <person name="Sun C."/>
            <person name="Schmutz J."/>
            <person name="Leebens-Mack J.H."/>
            <person name="Li F.W."/>
            <person name="Wang L."/>
        </authorList>
    </citation>
    <scope>NUCLEOTIDE SEQUENCE [LARGE SCALE GENOMIC DNA]</scope>
    <source>
        <strain evidence="2">cv. PW_Plant_1</strain>
    </source>
</reference>
<evidence type="ECO:0000313" key="2">
    <source>
        <dbReference type="Proteomes" id="UP001162992"/>
    </source>
</evidence>
<accession>A0ACC2CX30</accession>
<dbReference type="Proteomes" id="UP001162992">
    <property type="component" value="Chromosome 8"/>
</dbReference>
<evidence type="ECO:0000313" key="1">
    <source>
        <dbReference type="EMBL" id="KAJ7546598.1"/>
    </source>
</evidence>
<gene>
    <name evidence="1" type="ORF">O6H91_08G046000</name>
</gene>